<keyword evidence="1" id="KW-0175">Coiled coil</keyword>
<protein>
    <submittedName>
        <fullName evidence="3">Uncharacterized protein</fullName>
    </submittedName>
</protein>
<evidence type="ECO:0000313" key="3">
    <source>
        <dbReference type="EMBL" id="KAL2059788.1"/>
    </source>
</evidence>
<feature type="compositionally biased region" description="Polar residues" evidence="2">
    <location>
        <begin position="442"/>
        <end position="457"/>
    </location>
</feature>
<feature type="region of interest" description="Disordered" evidence="2">
    <location>
        <begin position="418"/>
        <end position="482"/>
    </location>
</feature>
<reference evidence="3 4" key="1">
    <citation type="journal article" date="2024" name="Commun. Biol.">
        <title>Comparative genomic analysis of thermophilic fungi reveals convergent evolutionary adaptations and gene losses.</title>
        <authorList>
            <person name="Steindorff A.S."/>
            <person name="Aguilar-Pontes M.V."/>
            <person name="Robinson A.J."/>
            <person name="Andreopoulos B."/>
            <person name="LaButti K."/>
            <person name="Kuo A."/>
            <person name="Mondo S."/>
            <person name="Riley R."/>
            <person name="Otillar R."/>
            <person name="Haridas S."/>
            <person name="Lipzen A."/>
            <person name="Grimwood J."/>
            <person name="Schmutz J."/>
            <person name="Clum A."/>
            <person name="Reid I.D."/>
            <person name="Moisan M.C."/>
            <person name="Butler G."/>
            <person name="Nguyen T.T.M."/>
            <person name="Dewar K."/>
            <person name="Conant G."/>
            <person name="Drula E."/>
            <person name="Henrissat B."/>
            <person name="Hansel C."/>
            <person name="Singer S."/>
            <person name="Hutchinson M.I."/>
            <person name="de Vries R.P."/>
            <person name="Natvig D.O."/>
            <person name="Powell A.J."/>
            <person name="Tsang A."/>
            <person name="Grigoriev I.V."/>
        </authorList>
    </citation>
    <scope>NUCLEOTIDE SEQUENCE [LARGE SCALE GENOMIC DNA]</scope>
    <source>
        <strain evidence="3 4">CBS 494.80</strain>
    </source>
</reference>
<dbReference type="Proteomes" id="UP001595075">
    <property type="component" value="Unassembled WGS sequence"/>
</dbReference>
<feature type="compositionally biased region" description="Basic and acidic residues" evidence="2">
    <location>
        <begin position="673"/>
        <end position="684"/>
    </location>
</feature>
<gene>
    <name evidence="3" type="ORF">VTL71DRAFT_10172</name>
</gene>
<dbReference type="EMBL" id="JAZHXI010000026">
    <property type="protein sequence ID" value="KAL2059788.1"/>
    <property type="molecule type" value="Genomic_DNA"/>
</dbReference>
<organism evidence="3 4">
    <name type="scientific">Oculimacula yallundae</name>
    <dbReference type="NCBI Taxonomy" id="86028"/>
    <lineage>
        <taxon>Eukaryota</taxon>
        <taxon>Fungi</taxon>
        <taxon>Dikarya</taxon>
        <taxon>Ascomycota</taxon>
        <taxon>Pezizomycotina</taxon>
        <taxon>Leotiomycetes</taxon>
        <taxon>Helotiales</taxon>
        <taxon>Ploettnerulaceae</taxon>
        <taxon>Oculimacula</taxon>
    </lineage>
</organism>
<feature type="region of interest" description="Disordered" evidence="2">
    <location>
        <begin position="546"/>
        <end position="567"/>
    </location>
</feature>
<feature type="region of interest" description="Disordered" evidence="2">
    <location>
        <begin position="668"/>
        <end position="691"/>
    </location>
</feature>
<accession>A0ABR4BPT9</accession>
<evidence type="ECO:0000256" key="1">
    <source>
        <dbReference type="SAM" id="Coils"/>
    </source>
</evidence>
<name>A0ABR4BPT9_9HELO</name>
<comment type="caution">
    <text evidence="3">The sequence shown here is derived from an EMBL/GenBank/DDBJ whole genome shotgun (WGS) entry which is preliminary data.</text>
</comment>
<feature type="coiled-coil region" evidence="1">
    <location>
        <begin position="106"/>
        <end position="133"/>
    </location>
</feature>
<feature type="compositionally biased region" description="Basic and acidic residues" evidence="2">
    <location>
        <begin position="418"/>
        <end position="441"/>
    </location>
</feature>
<feature type="compositionally biased region" description="Polar residues" evidence="2">
    <location>
        <begin position="546"/>
        <end position="565"/>
    </location>
</feature>
<evidence type="ECO:0000313" key="4">
    <source>
        <dbReference type="Proteomes" id="UP001595075"/>
    </source>
</evidence>
<keyword evidence="4" id="KW-1185">Reference proteome</keyword>
<proteinExistence type="predicted"/>
<evidence type="ECO:0000256" key="2">
    <source>
        <dbReference type="SAM" id="MobiDB-lite"/>
    </source>
</evidence>
<sequence>MSWTGTGHFENLEAVIALLRDADQMLDRLSQLQNIEHKPPRSEHPAQAPKSDAAIELTYIYDVLKATMLHINKIEEDQTVNLQSVIDLINLVPDLFAFQDETITGYAVHTAQLAAAQRKIEMFEETTQSVNEAARKAREVLAPETATDPAYTANDFITHAVRAVSMLNTKIEQQMNFNRSTPNEQHAQLETMQAENTALKVQMQTAEPIYAKAMKEIDRLRLVIETETINSRTPENKRRHAVYNNLEAVFHEANEVIFSIEMMLPDFNLPTWVTDLYNIEYRDGNDLPTVEEIEGLSLKLHLIVEWAQGEGWPGWQASTIESSLLSKEDEIGLVLYPLMERIAHVLQEVDLHSREVWTNSDEQGPADSTSKPKGCTCVPERPGTFTVPGTPCSVCSTLSPLSPASDVELQPRRWRLRDDWKSNNPDRKRPQDIEIRDRQSESTKPQLADNTWNSLKSPRSPWARYSPRKDSTSYTSGLDSPANRELSAMASKLEGIHLRNGSPRSVPFPKTSHPLSFGKWNLNSPFGFSDRPDDVDKWTKYHSPRSIQFPTSPATTNESFTSPAPDNTPIAENALYWRSGNDLASTQLWVKIEGLQEGLQAYDINVTKYPTLRYLETGDIDAIMPELWGKGSIFQAQLGATTLQASSLELIAWNGNVGVLGEWRNSAYNPENRPPKQDKGKGRAPDVGYLI</sequence>